<feature type="domain" description="Response regulatory" evidence="5">
    <location>
        <begin position="10"/>
        <end position="117"/>
    </location>
</feature>
<keyword evidence="1 4" id="KW-0597">Phosphoprotein</keyword>
<evidence type="ECO:0000256" key="3">
    <source>
        <dbReference type="ARBA" id="ARBA00023163"/>
    </source>
</evidence>
<dbReference type="InterPro" id="IPR050595">
    <property type="entry name" value="Bact_response_regulator"/>
</dbReference>
<name>A0A0D6JAI6_9HYPH</name>
<evidence type="ECO:0000256" key="2">
    <source>
        <dbReference type="ARBA" id="ARBA00023015"/>
    </source>
</evidence>
<dbReference type="PANTHER" id="PTHR44591">
    <property type="entry name" value="STRESS RESPONSE REGULATOR PROTEIN 1"/>
    <property type="match status" value="1"/>
</dbReference>
<dbReference type="Proteomes" id="UP000033187">
    <property type="component" value="Chromosome 1"/>
</dbReference>
<dbReference type="GO" id="GO:0000160">
    <property type="term" value="P:phosphorelay signal transduction system"/>
    <property type="evidence" value="ECO:0007669"/>
    <property type="project" value="InterPro"/>
</dbReference>
<dbReference type="InterPro" id="IPR001789">
    <property type="entry name" value="Sig_transdc_resp-reg_receiver"/>
</dbReference>
<evidence type="ECO:0000259" key="5">
    <source>
        <dbReference type="PROSITE" id="PS50110"/>
    </source>
</evidence>
<sequence length="122" mass="13002">MSRSNLEGYSILLVEDEPLIAMDIADELEGHGARVHNVPSVDEALTILASAAVSAAVLDYRLADGTADELCQRLTDMGIPFVIYSGYTEVEGVCGKWGVIRKPAAPNALVGMVIARLQISSK</sequence>
<protein>
    <recommendedName>
        <fullName evidence="5">Response regulatory domain-containing protein</fullName>
    </recommendedName>
</protein>
<evidence type="ECO:0000313" key="6">
    <source>
        <dbReference type="EMBL" id="CPR15607.1"/>
    </source>
</evidence>
<dbReference type="InterPro" id="IPR011006">
    <property type="entry name" value="CheY-like_superfamily"/>
</dbReference>
<dbReference type="PROSITE" id="PS50110">
    <property type="entry name" value="RESPONSE_REGULATORY"/>
    <property type="match status" value="1"/>
</dbReference>
<dbReference type="AlphaFoldDB" id="A0A0D6JAI6"/>
<dbReference type="OrthoDB" id="582170at2"/>
<proteinExistence type="predicted"/>
<keyword evidence="7" id="KW-1185">Reference proteome</keyword>
<dbReference type="KEGG" id="fiy:BN1229_v1_0432"/>
<keyword evidence="3" id="KW-0804">Transcription</keyword>
<keyword evidence="2" id="KW-0805">Transcription regulation</keyword>
<dbReference type="Gene3D" id="3.40.50.2300">
    <property type="match status" value="1"/>
</dbReference>
<dbReference type="KEGG" id="fil:BN1229_v1_0428"/>
<dbReference type="SMART" id="SM00448">
    <property type="entry name" value="REC"/>
    <property type="match status" value="1"/>
</dbReference>
<reference evidence="6" key="1">
    <citation type="journal article" date="2015" name="Genome Announc.">
        <title>Complete Genome Sequences of Two Strains of Candidatus Filomicrobium marinum, a Methanesulfonate-Degrading Species.</title>
        <authorList>
            <person name="Henriques A.C."/>
            <person name="De Marco P."/>
        </authorList>
    </citation>
    <scope>NUCLEOTIDE SEQUENCE</scope>
    <source>
        <strain evidence="6">Berkeley</strain>
    </source>
</reference>
<dbReference type="EMBL" id="LN829119">
    <property type="protein sequence ID" value="CPR15607.1"/>
    <property type="molecule type" value="Genomic_DNA"/>
</dbReference>
<gene>
    <name evidence="6" type="ORF">YBN1229_v1_0432</name>
</gene>
<dbReference type="PANTHER" id="PTHR44591:SF3">
    <property type="entry name" value="RESPONSE REGULATORY DOMAIN-CONTAINING PROTEIN"/>
    <property type="match status" value="1"/>
</dbReference>
<dbReference type="Pfam" id="PF00072">
    <property type="entry name" value="Response_reg"/>
    <property type="match status" value="1"/>
</dbReference>
<evidence type="ECO:0000256" key="4">
    <source>
        <dbReference type="PROSITE-ProRule" id="PRU00169"/>
    </source>
</evidence>
<dbReference type="SUPFAM" id="SSF52172">
    <property type="entry name" value="CheY-like"/>
    <property type="match status" value="1"/>
</dbReference>
<dbReference type="RefSeq" id="WP_052743618.1">
    <property type="nucleotide sequence ID" value="NZ_LN829118.1"/>
</dbReference>
<evidence type="ECO:0000313" key="7">
    <source>
        <dbReference type="Proteomes" id="UP000033187"/>
    </source>
</evidence>
<organism evidence="6 7">
    <name type="scientific">Candidatus Filomicrobium marinum</name>
    <dbReference type="NCBI Taxonomy" id="1608628"/>
    <lineage>
        <taxon>Bacteria</taxon>
        <taxon>Pseudomonadati</taxon>
        <taxon>Pseudomonadota</taxon>
        <taxon>Alphaproteobacteria</taxon>
        <taxon>Hyphomicrobiales</taxon>
        <taxon>Hyphomicrobiaceae</taxon>
        <taxon>Filomicrobium</taxon>
    </lineage>
</organism>
<evidence type="ECO:0000256" key="1">
    <source>
        <dbReference type="ARBA" id="ARBA00022553"/>
    </source>
</evidence>
<feature type="modified residue" description="4-aspartylphosphate" evidence="4">
    <location>
        <position position="59"/>
    </location>
</feature>
<accession>A0A0D6JAI6</accession>